<dbReference type="VEuPathDB" id="MicrosporidiaDB:NCER_101215"/>
<protein>
    <submittedName>
        <fullName evidence="1">Uncharacterized protein</fullName>
    </submittedName>
</protein>
<organism evidence="1 2">
    <name type="scientific">Vairimorpha ceranae</name>
    <dbReference type="NCBI Taxonomy" id="40302"/>
    <lineage>
        <taxon>Eukaryota</taxon>
        <taxon>Fungi</taxon>
        <taxon>Fungi incertae sedis</taxon>
        <taxon>Microsporidia</taxon>
        <taxon>Nosematidae</taxon>
        <taxon>Vairimorpha</taxon>
    </lineage>
</organism>
<sequence length="444" mass="51956">MFKFFYFFTGICTSTNNESINTTESVASDMNENKAKNKYQYDQILNGNNSTNQFSEQGNYKLEKIIGNTLGLEKESRPKSTQGSVEDNPFFDTVNFKCVQDNNNITNIELLENPIIKKLKLDNNSKCITSENARHPVQIFQISPNIYYSSTSSRFKSQKQYDEVLNSDKAINDQSKGQNDNIKCEEITTYEDKKNLLIKFYYTYIEKFNAYKIARKNLNYNLVFQNKTVQPNNQQMTNLDLLMDFCREVLGHVKSSFDKAKNEKFLISKKDFFYVNIDKKFISKLSKDKRLYFLRKVSLNNSVEYQIKKIEDNSFFKESSCESIKELIVECDMFLKEVVKYFLSFTLAAKLQERNFKLIYNECKDISQRITNISQNVQLECIVIIIKMLIEGLECSYAILNIDYNLRMLFNSVTHLSTDIKWLISPLKNIMDSIDKEYKCSESN</sequence>
<dbReference type="AlphaFoldDB" id="A0A0F9YP51"/>
<dbReference type="EMBL" id="JPQZ01000070">
    <property type="protein sequence ID" value="KKO74452.1"/>
    <property type="molecule type" value="Genomic_DNA"/>
</dbReference>
<gene>
    <name evidence="1" type="ORF">AAJ76_7000010196</name>
</gene>
<dbReference type="Proteomes" id="UP000034350">
    <property type="component" value="Unassembled WGS sequence"/>
</dbReference>
<dbReference type="GeneID" id="36321195"/>
<evidence type="ECO:0000313" key="2">
    <source>
        <dbReference type="Proteomes" id="UP000034350"/>
    </source>
</evidence>
<dbReference type="VEuPathDB" id="MicrosporidiaDB:AAJ76_7000010196"/>
<keyword evidence="2" id="KW-1185">Reference proteome</keyword>
<name>A0A0F9YP51_9MICR</name>
<accession>A0A0F9YP51</accession>
<proteinExistence type="predicted"/>
<comment type="caution">
    <text evidence="1">The sequence shown here is derived from an EMBL/GenBank/DDBJ whole genome shotgun (WGS) entry which is preliminary data.</text>
</comment>
<evidence type="ECO:0000313" key="1">
    <source>
        <dbReference type="EMBL" id="KKO74452.1"/>
    </source>
</evidence>
<dbReference type="RefSeq" id="XP_024330194.1">
    <property type="nucleotide sequence ID" value="XM_024476243.1"/>
</dbReference>
<reference evidence="1 2" key="1">
    <citation type="journal article" date="2015" name="Environ. Microbiol.">
        <title>Genome analyses suggest the presence of polyploidy and recent human-driven expansions in eight global populations of the honeybee pathogen Nosema ceranae.</title>
        <authorList>
            <person name="Pelin A."/>
            <person name="Selman M."/>
            <person name="Aris-Brosou S."/>
            <person name="Farinelli L."/>
            <person name="Corradi N."/>
        </authorList>
    </citation>
    <scope>NUCLEOTIDE SEQUENCE [LARGE SCALE GENOMIC DNA]</scope>
    <source>
        <strain evidence="1 2">PA08 1199</strain>
    </source>
</reference>